<sequence length="528" mass="59781">MSQLTELPTELLIKIFDDLDLRNLLHCKPVCRLFNSIINDAATLQYKMELALCGMEDGPPGSMVPAERLECLREHQDAWGHLRFTQTSNIDMQSGNVWELYGNVLSQGKNRRSLAFHQLASVIRGIEDRSWSLDDLDVEIRDFGMDPAQNLLVLIESLVPNNGRSYSIHLRTLSTGESHPAAPKPAVLTYTPNFRCSSFTIQTSAELLGIIFHSMDGMDNELIIWNWKTTEIELAVSGDPVKAFAFLTDHHILLAKLVTYSATLAVVDLQTSHAELTPCEDLQVECEFYLPELLTRNIVVDILLRLDPGPNWTPNPDLKVPFHIARGDRLFVVTVSLFSPGDQHLRAYTLFIPSTTIFKHMDMYSGDIEWEQWGPAGSRLIYPTPSISRVWVCYVYGMGFTFLLRSQMHEQRQTLYMFDFNQLAIRKSMQEKANIDEPQTSESWNLMTDDSVIDAGASVFNDSIKTSLPFRFRIHDIAPDPDGRAVAAMLSEDSIILVCDISHLNILKTSNEAWKDASKSIHIVYVTR</sequence>
<accession>A0ABP1CLJ2</accession>
<dbReference type="Gene3D" id="1.20.1280.50">
    <property type="match status" value="1"/>
</dbReference>
<name>A0ABP1CLJ2_9APHY</name>
<keyword evidence="3" id="KW-1185">Reference proteome</keyword>
<reference evidence="3" key="1">
    <citation type="submission" date="2024-04" db="EMBL/GenBank/DDBJ databases">
        <authorList>
            <person name="Shaw F."/>
            <person name="Minotto A."/>
        </authorList>
    </citation>
    <scope>NUCLEOTIDE SEQUENCE [LARGE SCALE GENOMIC DNA]</scope>
</reference>
<dbReference type="PROSITE" id="PS50181">
    <property type="entry name" value="FBOX"/>
    <property type="match status" value="1"/>
</dbReference>
<dbReference type="InterPro" id="IPR001810">
    <property type="entry name" value="F-box_dom"/>
</dbReference>
<evidence type="ECO:0000313" key="3">
    <source>
        <dbReference type="Proteomes" id="UP001497453"/>
    </source>
</evidence>
<dbReference type="SMART" id="SM00256">
    <property type="entry name" value="FBOX"/>
    <property type="match status" value="1"/>
</dbReference>
<organism evidence="2 3">
    <name type="scientific">Somion occarium</name>
    <dbReference type="NCBI Taxonomy" id="3059160"/>
    <lineage>
        <taxon>Eukaryota</taxon>
        <taxon>Fungi</taxon>
        <taxon>Dikarya</taxon>
        <taxon>Basidiomycota</taxon>
        <taxon>Agaricomycotina</taxon>
        <taxon>Agaricomycetes</taxon>
        <taxon>Polyporales</taxon>
        <taxon>Cerrenaceae</taxon>
        <taxon>Somion</taxon>
    </lineage>
</organism>
<protein>
    <recommendedName>
        <fullName evidence="1">F-box domain-containing protein</fullName>
    </recommendedName>
</protein>
<dbReference type="SUPFAM" id="SSF81383">
    <property type="entry name" value="F-box domain"/>
    <property type="match status" value="1"/>
</dbReference>
<dbReference type="SUPFAM" id="SSF69322">
    <property type="entry name" value="Tricorn protease domain 2"/>
    <property type="match status" value="1"/>
</dbReference>
<dbReference type="Pfam" id="PF12937">
    <property type="entry name" value="F-box-like"/>
    <property type="match status" value="1"/>
</dbReference>
<evidence type="ECO:0000313" key="2">
    <source>
        <dbReference type="EMBL" id="CAL1695558.1"/>
    </source>
</evidence>
<dbReference type="Proteomes" id="UP001497453">
    <property type="component" value="Chromosome 1"/>
</dbReference>
<feature type="domain" description="F-box" evidence="1">
    <location>
        <begin position="1"/>
        <end position="49"/>
    </location>
</feature>
<gene>
    <name evidence="2" type="ORF">GFSPODELE1_LOCUS802</name>
</gene>
<dbReference type="InterPro" id="IPR036047">
    <property type="entry name" value="F-box-like_dom_sf"/>
</dbReference>
<evidence type="ECO:0000259" key="1">
    <source>
        <dbReference type="PROSITE" id="PS50181"/>
    </source>
</evidence>
<dbReference type="EMBL" id="OZ037944">
    <property type="protein sequence ID" value="CAL1695558.1"/>
    <property type="molecule type" value="Genomic_DNA"/>
</dbReference>
<proteinExistence type="predicted"/>